<dbReference type="PANTHER" id="PTHR20903">
    <property type="entry name" value="PREFOLDIN SUBUNIT 1-RELATED"/>
    <property type="match status" value="1"/>
</dbReference>
<dbReference type="GO" id="GO:0016272">
    <property type="term" value="C:prefoldin complex"/>
    <property type="evidence" value="ECO:0007669"/>
    <property type="project" value="InterPro"/>
</dbReference>
<accession>A0AAV9P5X3</accession>
<sequence length="123" mass="14265">MAIPNDKLQDVLKEIESKAQFSAQQLQIVRGQITSKQREKRMLELSQKELSTLPKETPVYDGVGKISDRFELTTIEDVRDNQGKEAVDVDKEMENLNKKLHYLDTTYKNATQHLEQIFSRGRE</sequence>
<evidence type="ECO:0000313" key="4">
    <source>
        <dbReference type="Proteomes" id="UP001337655"/>
    </source>
</evidence>
<dbReference type="GO" id="GO:0051082">
    <property type="term" value="F:unfolded protein binding"/>
    <property type="evidence" value="ECO:0007669"/>
    <property type="project" value="InterPro"/>
</dbReference>
<dbReference type="SUPFAM" id="SSF46579">
    <property type="entry name" value="Prefoldin"/>
    <property type="match status" value="1"/>
</dbReference>
<keyword evidence="4" id="KW-1185">Reference proteome</keyword>
<dbReference type="AlphaFoldDB" id="A0AAV9P5X3"/>
<dbReference type="RefSeq" id="XP_064657704.1">
    <property type="nucleotide sequence ID" value="XM_064803903.1"/>
</dbReference>
<evidence type="ECO:0000256" key="1">
    <source>
        <dbReference type="ARBA" id="ARBA00008045"/>
    </source>
</evidence>
<proteinExistence type="inferred from homology"/>
<dbReference type="Pfam" id="PF01920">
    <property type="entry name" value="Prefoldin_2"/>
    <property type="match status" value="1"/>
</dbReference>
<evidence type="ECO:0000256" key="2">
    <source>
        <dbReference type="ARBA" id="ARBA00023186"/>
    </source>
</evidence>
<evidence type="ECO:0000313" key="3">
    <source>
        <dbReference type="EMBL" id="KAK5168094.1"/>
    </source>
</evidence>
<dbReference type="GO" id="GO:0005737">
    <property type="term" value="C:cytoplasm"/>
    <property type="evidence" value="ECO:0007669"/>
    <property type="project" value="TreeGrafter"/>
</dbReference>
<name>A0AAV9P5X3_9PEZI</name>
<reference evidence="3 4" key="1">
    <citation type="submission" date="2023-08" db="EMBL/GenBank/DDBJ databases">
        <title>Black Yeasts Isolated from many extreme environments.</title>
        <authorList>
            <person name="Coleine C."/>
            <person name="Stajich J.E."/>
            <person name="Selbmann L."/>
        </authorList>
    </citation>
    <scope>NUCLEOTIDE SEQUENCE [LARGE SCALE GENOMIC DNA]</scope>
    <source>
        <strain evidence="3 4">CCFEE 5935</strain>
    </source>
</reference>
<dbReference type="Proteomes" id="UP001337655">
    <property type="component" value="Unassembled WGS sequence"/>
</dbReference>
<comment type="caution">
    <text evidence="3">The sequence shown here is derived from an EMBL/GenBank/DDBJ whole genome shotgun (WGS) entry which is preliminary data.</text>
</comment>
<keyword evidence="2" id="KW-0143">Chaperone</keyword>
<evidence type="ECO:0008006" key="5">
    <source>
        <dbReference type="Google" id="ProtNLM"/>
    </source>
</evidence>
<dbReference type="GeneID" id="89928002"/>
<dbReference type="InterPro" id="IPR009053">
    <property type="entry name" value="Prefoldin"/>
</dbReference>
<organism evidence="3 4">
    <name type="scientific">Saxophila tyrrhenica</name>
    <dbReference type="NCBI Taxonomy" id="1690608"/>
    <lineage>
        <taxon>Eukaryota</taxon>
        <taxon>Fungi</taxon>
        <taxon>Dikarya</taxon>
        <taxon>Ascomycota</taxon>
        <taxon>Pezizomycotina</taxon>
        <taxon>Dothideomycetes</taxon>
        <taxon>Dothideomycetidae</taxon>
        <taxon>Mycosphaerellales</taxon>
        <taxon>Extremaceae</taxon>
        <taxon>Saxophila</taxon>
    </lineage>
</organism>
<dbReference type="Gene3D" id="1.10.287.370">
    <property type="match status" value="1"/>
</dbReference>
<dbReference type="EMBL" id="JAVRRT010000010">
    <property type="protein sequence ID" value="KAK5168094.1"/>
    <property type="molecule type" value="Genomic_DNA"/>
</dbReference>
<dbReference type="GO" id="GO:0044183">
    <property type="term" value="F:protein folding chaperone"/>
    <property type="evidence" value="ECO:0007669"/>
    <property type="project" value="TreeGrafter"/>
</dbReference>
<dbReference type="InterPro" id="IPR002777">
    <property type="entry name" value="PFD_beta-like"/>
</dbReference>
<dbReference type="PANTHER" id="PTHR20903:SF0">
    <property type="entry name" value="PREFOLDIN SUBUNIT 1"/>
    <property type="match status" value="1"/>
</dbReference>
<gene>
    <name evidence="3" type="ORF">LTR77_006662</name>
</gene>
<comment type="similarity">
    <text evidence="1">Belongs to the prefoldin subunit beta family.</text>
</comment>
<protein>
    <recommendedName>
        <fullName evidence="5">Prefoldin subunit 1</fullName>
    </recommendedName>
</protein>